<gene>
    <name evidence="10" type="ORF">AO090701000376</name>
</gene>
<evidence type="ECO:0000256" key="4">
    <source>
        <dbReference type="ARBA" id="ARBA00022692"/>
    </source>
</evidence>
<feature type="transmembrane region" description="Helical" evidence="9">
    <location>
        <begin position="34"/>
        <end position="53"/>
    </location>
</feature>
<evidence type="ECO:0000256" key="5">
    <source>
        <dbReference type="ARBA" id="ARBA00022824"/>
    </source>
</evidence>
<keyword evidence="7 9" id="KW-0472">Membrane</keyword>
<dbReference type="GO" id="GO:0006506">
    <property type="term" value="P:GPI anchor biosynthetic process"/>
    <property type="evidence" value="ECO:0007669"/>
    <property type="project" value="UniProtKB-UniPathway"/>
</dbReference>
<evidence type="ECO:0000256" key="8">
    <source>
        <dbReference type="SAM" id="MobiDB-lite"/>
    </source>
</evidence>
<feature type="transmembrane region" description="Helical" evidence="9">
    <location>
        <begin position="287"/>
        <end position="309"/>
    </location>
</feature>
<proteinExistence type="predicted"/>
<evidence type="ECO:0000256" key="2">
    <source>
        <dbReference type="ARBA" id="ARBA00004687"/>
    </source>
</evidence>
<dbReference type="STRING" id="510516.Q2U8M0"/>
<dbReference type="EMBL" id="BA000053">
    <property type="protein sequence ID" value="BAE62095.1"/>
    <property type="molecule type" value="Genomic_DNA"/>
</dbReference>
<comment type="pathway">
    <text evidence="2">Glycolipid biosynthesis; glycosylphosphatidylinositol-anchor biosynthesis.</text>
</comment>
<feature type="transmembrane region" description="Helical" evidence="9">
    <location>
        <begin position="189"/>
        <end position="215"/>
    </location>
</feature>
<evidence type="ECO:0000256" key="7">
    <source>
        <dbReference type="ARBA" id="ARBA00023136"/>
    </source>
</evidence>
<dbReference type="RefSeq" id="XP_023092110.1">
    <property type="nucleotide sequence ID" value="XM_023237344.1"/>
</dbReference>
<dbReference type="HOGENOM" id="CLU_069429_1_0_1"/>
<evidence type="ECO:0000313" key="11">
    <source>
        <dbReference type="Proteomes" id="UP000006564"/>
    </source>
</evidence>
<dbReference type="InterPro" id="IPR009580">
    <property type="entry name" value="GPI_biosynthesis_protein_Pig-F"/>
</dbReference>
<keyword evidence="5" id="KW-0256">Endoplasmic reticulum</keyword>
<dbReference type="GeneID" id="5995285"/>
<keyword evidence="3" id="KW-0337">GPI-anchor biosynthesis</keyword>
<dbReference type="GO" id="GO:0005789">
    <property type="term" value="C:endoplasmic reticulum membrane"/>
    <property type="evidence" value="ECO:0007669"/>
    <property type="project" value="UniProtKB-SubCell"/>
</dbReference>
<reference evidence="10 11" key="1">
    <citation type="journal article" date="2005" name="Nature">
        <title>Genome sequencing and analysis of Aspergillus oryzae.</title>
        <authorList>
            <person name="Machida M."/>
            <person name="Asai K."/>
            <person name="Sano M."/>
            <person name="Tanaka T."/>
            <person name="Kumagai T."/>
            <person name="Terai G."/>
            <person name="Kusumoto K."/>
            <person name="Arima T."/>
            <person name="Akita O."/>
            <person name="Kashiwagi Y."/>
            <person name="Abe K."/>
            <person name="Gomi K."/>
            <person name="Horiuchi H."/>
            <person name="Kitamoto K."/>
            <person name="Kobayashi T."/>
            <person name="Takeuchi M."/>
            <person name="Denning D.W."/>
            <person name="Galagan J.E."/>
            <person name="Nierman W.C."/>
            <person name="Yu J."/>
            <person name="Archer D.B."/>
            <person name="Bennett J.W."/>
            <person name="Bhatnagar D."/>
            <person name="Cleveland T.E."/>
            <person name="Fedorova N.D."/>
            <person name="Gotoh O."/>
            <person name="Horikawa H."/>
            <person name="Hosoyama A."/>
            <person name="Ichinomiya M."/>
            <person name="Igarashi R."/>
            <person name="Iwashita K."/>
            <person name="Juvvadi P.R."/>
            <person name="Kato M."/>
            <person name="Kato Y."/>
            <person name="Kin T."/>
            <person name="Kokubun A."/>
            <person name="Maeda H."/>
            <person name="Maeyama N."/>
            <person name="Maruyama J."/>
            <person name="Nagasaki H."/>
            <person name="Nakajima T."/>
            <person name="Oda K."/>
            <person name="Okada K."/>
            <person name="Paulsen I."/>
            <person name="Sakamoto K."/>
            <person name="Sawano T."/>
            <person name="Takahashi M."/>
            <person name="Takase K."/>
            <person name="Terabayashi Y."/>
            <person name="Wortman J."/>
            <person name="Yamada O."/>
            <person name="Yamagata Y."/>
            <person name="Anazawa H."/>
            <person name="Hata Y."/>
            <person name="Koide Y."/>
            <person name="Komori T."/>
            <person name="Koyama Y."/>
            <person name="Minetoki T."/>
            <person name="Suharnan S."/>
            <person name="Tanaka A."/>
            <person name="Isono K."/>
            <person name="Kuhara S."/>
            <person name="Ogasawara N."/>
            <person name="Kikuchi H."/>
        </authorList>
    </citation>
    <scope>NUCLEOTIDE SEQUENCE [LARGE SCALE GENOMIC DNA]</scope>
    <source>
        <strain evidence="11">ATCC 42149 / RIB 40</strain>
    </source>
</reference>
<organism evidence="10 11">
    <name type="scientific">Aspergillus oryzae (strain ATCC 42149 / RIB 40)</name>
    <name type="common">Yellow koji mold</name>
    <dbReference type="NCBI Taxonomy" id="510516"/>
    <lineage>
        <taxon>Eukaryota</taxon>
        <taxon>Fungi</taxon>
        <taxon>Dikarya</taxon>
        <taxon>Ascomycota</taxon>
        <taxon>Pezizomycotina</taxon>
        <taxon>Eurotiomycetes</taxon>
        <taxon>Eurotiomycetidae</taxon>
        <taxon>Eurotiales</taxon>
        <taxon>Aspergillaceae</taxon>
        <taxon>Aspergillus</taxon>
        <taxon>Aspergillus subgen. Circumdati</taxon>
    </lineage>
</organism>
<feature type="transmembrane region" description="Helical" evidence="9">
    <location>
        <begin position="260"/>
        <end position="281"/>
    </location>
</feature>
<keyword evidence="4 9" id="KW-0812">Transmembrane</keyword>
<evidence type="ECO:0000313" key="10">
    <source>
        <dbReference type="EMBL" id="BAE62095.1"/>
    </source>
</evidence>
<comment type="subcellular location">
    <subcellularLocation>
        <location evidence="1">Endoplasmic reticulum membrane</location>
        <topology evidence="1">Multi-pass membrane protein</topology>
    </subcellularLocation>
</comment>
<evidence type="ECO:0000256" key="6">
    <source>
        <dbReference type="ARBA" id="ARBA00022989"/>
    </source>
</evidence>
<feature type="transmembrane region" description="Helical" evidence="9">
    <location>
        <begin position="227"/>
        <end position="248"/>
    </location>
</feature>
<dbReference type="EMBL" id="AP007164">
    <property type="protein sequence ID" value="BAE62095.1"/>
    <property type="molecule type" value="Genomic_DNA"/>
</dbReference>
<feature type="compositionally biased region" description="Basic residues" evidence="8">
    <location>
        <begin position="176"/>
        <end position="186"/>
    </location>
</feature>
<feature type="compositionally biased region" description="Low complexity" evidence="8">
    <location>
        <begin position="93"/>
        <end position="109"/>
    </location>
</feature>
<dbReference type="AlphaFoldDB" id="Q2U8M0"/>
<name>Q2U8M0_ASPOR</name>
<protein>
    <submittedName>
        <fullName evidence="10">DNA, SC111</fullName>
    </submittedName>
</protein>
<dbReference type="Proteomes" id="UP000006564">
    <property type="component" value="Chromosome 5"/>
</dbReference>
<keyword evidence="11" id="KW-1185">Reference proteome</keyword>
<evidence type="ECO:0000256" key="1">
    <source>
        <dbReference type="ARBA" id="ARBA00004477"/>
    </source>
</evidence>
<sequence>MSSTPPSPSLAQGPAAPKSAPPIHILPNNISKTYALIHPVLLLALLALRFNALVADPVAELLSKLPFLALLQVAFVMTCLPPAGSAKDDDKSTSANSSSSSSNAGSTSGVILKPGKIGLRRKNTPKSESACLSAKLIVRLLIKYPPPSSSIPTHPYMSINKTPVTQKAHPTNSQNQKKKNTNKKKKQPAILSLTLTTLLATPVLTILLILFGAPLTTHHPETLLCGAHMAVLTSTALIYVHGVDGSVWKEVWGARRPADAVWGAALGTCVGAWFGAVPIPLDWDRPWQAFPITILVGAYIGYSVGFGLGRTVLFGKRLKIEEEGDVVEAKKVD</sequence>
<accession>Q2U8M0</accession>
<evidence type="ECO:0000256" key="9">
    <source>
        <dbReference type="SAM" id="Phobius"/>
    </source>
</evidence>
<evidence type="ECO:0000256" key="3">
    <source>
        <dbReference type="ARBA" id="ARBA00022502"/>
    </source>
</evidence>
<dbReference type="KEGG" id="aor:AO090701000376"/>
<feature type="compositionally biased region" description="Polar residues" evidence="8">
    <location>
        <begin position="164"/>
        <end position="173"/>
    </location>
</feature>
<feature type="region of interest" description="Disordered" evidence="8">
    <location>
        <begin position="84"/>
        <end position="109"/>
    </location>
</feature>
<dbReference type="Pfam" id="PF06699">
    <property type="entry name" value="PIG-F"/>
    <property type="match status" value="1"/>
</dbReference>
<keyword evidence="6 9" id="KW-1133">Transmembrane helix</keyword>
<dbReference type="UniPathway" id="UPA00196"/>
<feature type="region of interest" description="Disordered" evidence="8">
    <location>
        <begin position="164"/>
        <end position="186"/>
    </location>
</feature>